<protein>
    <submittedName>
        <fullName evidence="1">Uncharacterized protein</fullName>
    </submittedName>
</protein>
<sequence length="209" mass="23423">MEPASTSVLRNPSLVHEVASYQHGLRWAVARHLRAARPRPTSTVQQQLCLRSSRDTHYAFHQLIADGHLVGVSDLLPYFDSDRAMDVAAIWGQLAVLMYLHLRGHAGCTTRTMDYAAAYGHVACLAFLSAHRDEGCSQQALTYAAAGGHVECVEFLLSHPPSPRWVYLRQAEAIARRHQHWPVVTILERLSTSPVSKKHWYQVLLLSNP</sequence>
<keyword evidence="2" id="KW-1185">Reference proteome</keyword>
<dbReference type="PANTHER" id="PTHR46586">
    <property type="entry name" value="ANKYRIN REPEAT-CONTAINING PROTEIN"/>
    <property type="match status" value="1"/>
</dbReference>
<evidence type="ECO:0000313" key="1">
    <source>
        <dbReference type="EMBL" id="EQC33961.1"/>
    </source>
</evidence>
<dbReference type="PANTHER" id="PTHR46586:SF3">
    <property type="entry name" value="ANKYRIN REPEAT-CONTAINING PROTEIN"/>
    <property type="match status" value="1"/>
</dbReference>
<dbReference type="RefSeq" id="XP_008612756.1">
    <property type="nucleotide sequence ID" value="XM_008614534.1"/>
</dbReference>
<dbReference type="OMA" id="AYGHVAC"/>
<dbReference type="InterPro" id="IPR002110">
    <property type="entry name" value="Ankyrin_rpt"/>
</dbReference>
<dbReference type="Proteomes" id="UP000030762">
    <property type="component" value="Unassembled WGS sequence"/>
</dbReference>
<dbReference type="Gene3D" id="1.25.40.20">
    <property type="entry name" value="Ankyrin repeat-containing domain"/>
    <property type="match status" value="1"/>
</dbReference>
<organism evidence="1 2">
    <name type="scientific">Saprolegnia diclina (strain VS20)</name>
    <dbReference type="NCBI Taxonomy" id="1156394"/>
    <lineage>
        <taxon>Eukaryota</taxon>
        <taxon>Sar</taxon>
        <taxon>Stramenopiles</taxon>
        <taxon>Oomycota</taxon>
        <taxon>Saprolegniomycetes</taxon>
        <taxon>Saprolegniales</taxon>
        <taxon>Saprolegniaceae</taxon>
        <taxon>Saprolegnia</taxon>
    </lineage>
</organism>
<reference evidence="1 2" key="1">
    <citation type="submission" date="2012-04" db="EMBL/GenBank/DDBJ databases">
        <title>The Genome Sequence of Saprolegnia declina VS20.</title>
        <authorList>
            <consortium name="The Broad Institute Genome Sequencing Platform"/>
            <person name="Russ C."/>
            <person name="Nusbaum C."/>
            <person name="Tyler B."/>
            <person name="van West P."/>
            <person name="Dieguez-Uribeondo J."/>
            <person name="de Bruijn I."/>
            <person name="Tripathy S."/>
            <person name="Jiang R."/>
            <person name="Young S.K."/>
            <person name="Zeng Q."/>
            <person name="Gargeya S."/>
            <person name="Fitzgerald M."/>
            <person name="Haas B."/>
            <person name="Abouelleil A."/>
            <person name="Alvarado L."/>
            <person name="Arachchi H.M."/>
            <person name="Berlin A."/>
            <person name="Chapman S.B."/>
            <person name="Goldberg J."/>
            <person name="Griggs A."/>
            <person name="Gujja S."/>
            <person name="Hansen M."/>
            <person name="Howarth C."/>
            <person name="Imamovic A."/>
            <person name="Larimer J."/>
            <person name="McCowen C."/>
            <person name="Montmayeur A."/>
            <person name="Murphy C."/>
            <person name="Neiman D."/>
            <person name="Pearson M."/>
            <person name="Priest M."/>
            <person name="Roberts A."/>
            <person name="Saif S."/>
            <person name="Shea T."/>
            <person name="Sisk P."/>
            <person name="Sykes S."/>
            <person name="Wortman J."/>
            <person name="Nusbaum C."/>
            <person name="Birren B."/>
        </authorList>
    </citation>
    <scope>NUCLEOTIDE SEQUENCE [LARGE SCALE GENOMIC DNA]</scope>
    <source>
        <strain evidence="1 2">VS20</strain>
    </source>
</reference>
<dbReference type="AlphaFoldDB" id="T0QGX0"/>
<dbReference type="EMBL" id="JH767157">
    <property type="protein sequence ID" value="EQC33961.1"/>
    <property type="molecule type" value="Genomic_DNA"/>
</dbReference>
<gene>
    <name evidence="1" type="ORF">SDRG_08640</name>
</gene>
<dbReference type="InterPro" id="IPR052050">
    <property type="entry name" value="SecEffector_AnkRepeat"/>
</dbReference>
<dbReference type="VEuPathDB" id="FungiDB:SDRG_08640"/>
<dbReference type="SUPFAM" id="SSF48403">
    <property type="entry name" value="Ankyrin repeat"/>
    <property type="match status" value="1"/>
</dbReference>
<dbReference type="Pfam" id="PF13637">
    <property type="entry name" value="Ank_4"/>
    <property type="match status" value="1"/>
</dbReference>
<dbReference type="InParanoid" id="T0QGX0"/>
<proteinExistence type="predicted"/>
<accession>T0QGX0</accession>
<dbReference type="InterPro" id="IPR036770">
    <property type="entry name" value="Ankyrin_rpt-contain_sf"/>
</dbReference>
<dbReference type="OrthoDB" id="65274at2759"/>
<evidence type="ECO:0000313" key="2">
    <source>
        <dbReference type="Proteomes" id="UP000030762"/>
    </source>
</evidence>
<name>T0QGX0_SAPDV</name>
<dbReference type="GeneID" id="19949367"/>